<organism evidence="2 3">
    <name type="scientific">Candidatus Magnetoglobus multicellularis str. Araruama</name>
    <dbReference type="NCBI Taxonomy" id="890399"/>
    <lineage>
        <taxon>Bacteria</taxon>
        <taxon>Pseudomonadati</taxon>
        <taxon>Thermodesulfobacteriota</taxon>
        <taxon>Desulfobacteria</taxon>
        <taxon>Desulfobacterales</taxon>
        <taxon>Desulfobacteraceae</taxon>
        <taxon>Candidatus Magnetoglobus</taxon>
    </lineage>
</organism>
<dbReference type="EMBL" id="ATBP01000413">
    <property type="protein sequence ID" value="ETR70509.1"/>
    <property type="molecule type" value="Genomic_DNA"/>
</dbReference>
<protein>
    <submittedName>
        <fullName evidence="2">ATPase</fullName>
    </submittedName>
</protein>
<evidence type="ECO:0000313" key="2">
    <source>
        <dbReference type="EMBL" id="ETR70509.1"/>
    </source>
</evidence>
<accession>A0A1V1P6I3</accession>
<evidence type="ECO:0000313" key="3">
    <source>
        <dbReference type="Proteomes" id="UP000189670"/>
    </source>
</evidence>
<proteinExistence type="predicted"/>
<name>A0A1V1P6I3_9BACT</name>
<dbReference type="PANTHER" id="PTHR33295:SF8">
    <property type="entry name" value="AAA+ ATPASE DOMAIN-CONTAINING PROTEIN"/>
    <property type="match status" value="1"/>
</dbReference>
<dbReference type="Proteomes" id="UP000189670">
    <property type="component" value="Unassembled WGS sequence"/>
</dbReference>
<dbReference type="InterPro" id="IPR025420">
    <property type="entry name" value="DUF4143"/>
</dbReference>
<reference evidence="3" key="1">
    <citation type="submission" date="2012-11" db="EMBL/GenBank/DDBJ databases">
        <authorList>
            <person name="Lucero-Rivera Y.E."/>
            <person name="Tovar-Ramirez D."/>
        </authorList>
    </citation>
    <scope>NUCLEOTIDE SEQUENCE [LARGE SCALE GENOMIC DNA]</scope>
    <source>
        <strain evidence="3">Araruama</strain>
    </source>
</reference>
<comment type="caution">
    <text evidence="2">The sequence shown here is derived from an EMBL/GenBank/DDBJ whole genome shotgun (WGS) entry which is preliminary data.</text>
</comment>
<dbReference type="AlphaFoldDB" id="A0A1V1P6I3"/>
<evidence type="ECO:0000259" key="1">
    <source>
        <dbReference type="Pfam" id="PF13635"/>
    </source>
</evidence>
<gene>
    <name evidence="2" type="ORF">OMM_03193</name>
</gene>
<dbReference type="PANTHER" id="PTHR33295">
    <property type="entry name" value="ATPASE"/>
    <property type="match status" value="1"/>
</dbReference>
<feature type="domain" description="DUF4143" evidence="1">
    <location>
        <begin position="16"/>
        <end position="162"/>
    </location>
</feature>
<dbReference type="Pfam" id="PF13635">
    <property type="entry name" value="DUF4143"/>
    <property type="match status" value="1"/>
</dbReference>
<sequence length="235" mass="27892">MKKDLLKDYLDMIIYKDVVERYDVRNTHLLKIIIQYLLSNCASEFSINRFIKKFQHEYRLNKETVFNYFSYLEDVGFMHYLPRFSFKIHQRYLVKKVYIADNGFAQLFVFRGMQISGRLLENLVFTELLKKYNHIYYFKDDKNYECDFIVSENQSVKQAIQVTHSMSEKNRDREIRGLIAALKKFNLKKGFIITTADKQQELIADAYKIHIYPLWKFLLDLGLGLGVGVGPGISF</sequence>